<name>A0ABQ9HD60_9NEOP</name>
<organism evidence="1 2">
    <name type="scientific">Dryococelus australis</name>
    <dbReference type="NCBI Taxonomy" id="614101"/>
    <lineage>
        <taxon>Eukaryota</taxon>
        <taxon>Metazoa</taxon>
        <taxon>Ecdysozoa</taxon>
        <taxon>Arthropoda</taxon>
        <taxon>Hexapoda</taxon>
        <taxon>Insecta</taxon>
        <taxon>Pterygota</taxon>
        <taxon>Neoptera</taxon>
        <taxon>Polyneoptera</taxon>
        <taxon>Phasmatodea</taxon>
        <taxon>Verophasmatodea</taxon>
        <taxon>Anareolatae</taxon>
        <taxon>Phasmatidae</taxon>
        <taxon>Eurycanthinae</taxon>
        <taxon>Dryococelus</taxon>
    </lineage>
</organism>
<sequence length="192" mass="22546">MKMWSSSTLPYSMDNKSLQYPTKYSFDASSMCAGYLETMQHFRTFFFSNFYCHIMSHVEEVNAKIQCPHIGVTQVESKLSHLINILEEKQEGCEQFWQKCLEEKSSHVEEPHIPRRRCIPKRLENPCATEPHIFFTPKDYFRQEYVCVCDTAIWCVKDRFNCTVFQNLESVEKECVSVVTVVNNTTPKLEKT</sequence>
<evidence type="ECO:0000313" key="1">
    <source>
        <dbReference type="EMBL" id="KAJ8882215.1"/>
    </source>
</evidence>
<gene>
    <name evidence="1" type="ORF">PR048_018703</name>
</gene>
<accession>A0ABQ9HD60</accession>
<dbReference type="Proteomes" id="UP001159363">
    <property type="component" value="Chromosome 5"/>
</dbReference>
<keyword evidence="2" id="KW-1185">Reference proteome</keyword>
<evidence type="ECO:0000313" key="2">
    <source>
        <dbReference type="Proteomes" id="UP001159363"/>
    </source>
</evidence>
<reference evidence="1 2" key="1">
    <citation type="submission" date="2023-02" db="EMBL/GenBank/DDBJ databases">
        <title>LHISI_Scaffold_Assembly.</title>
        <authorList>
            <person name="Stuart O.P."/>
            <person name="Cleave R."/>
            <person name="Magrath M.J.L."/>
            <person name="Mikheyev A.S."/>
        </authorList>
    </citation>
    <scope>NUCLEOTIDE SEQUENCE [LARGE SCALE GENOMIC DNA]</scope>
    <source>
        <strain evidence="1">Daus_M_001</strain>
        <tissue evidence="1">Leg muscle</tissue>
    </source>
</reference>
<proteinExistence type="predicted"/>
<dbReference type="EMBL" id="JARBHB010000006">
    <property type="protein sequence ID" value="KAJ8882215.1"/>
    <property type="molecule type" value="Genomic_DNA"/>
</dbReference>
<comment type="caution">
    <text evidence="1">The sequence shown here is derived from an EMBL/GenBank/DDBJ whole genome shotgun (WGS) entry which is preliminary data.</text>
</comment>
<protein>
    <submittedName>
        <fullName evidence="1">Uncharacterized protein</fullName>
    </submittedName>
</protein>